<accession>A0A4Y3RMN7</accession>
<dbReference type="EMBL" id="BJMN01000026">
    <property type="protein sequence ID" value="GEB58584.1"/>
    <property type="molecule type" value="Genomic_DNA"/>
</dbReference>
<dbReference type="RefSeq" id="WP_141297913.1">
    <property type="nucleotide sequence ID" value="NZ_BJMN01000026.1"/>
</dbReference>
<feature type="region of interest" description="Disordered" evidence="1">
    <location>
        <begin position="106"/>
        <end position="127"/>
    </location>
</feature>
<name>A0A4Y3RMN7_9ACTN</name>
<protein>
    <recommendedName>
        <fullName evidence="4">Cyclodehydratase</fullName>
    </recommendedName>
</protein>
<dbReference type="Gene3D" id="3.40.50.720">
    <property type="entry name" value="NAD(P)-binding Rossmann-like Domain"/>
    <property type="match status" value="1"/>
</dbReference>
<evidence type="ECO:0000313" key="3">
    <source>
        <dbReference type="Proteomes" id="UP000315226"/>
    </source>
</evidence>
<keyword evidence="3" id="KW-1185">Reference proteome</keyword>
<sequence length="219" mass="22572">MTDPRLLILAAGAFGAAVAEGLAARHAGSTVLDVNQGTHPSLWPDSDLIVLATGGDREVLADMVDASAHAWNRPWFPVQAGPLDLRCGPVVVPGRTACHRCYTRRRAQHTAPTTDGTRGGATTAPPVSGHAPHHVAIAVGLADQAVREALAEPGEPGAAEGIGATVRIFGVVEGATSTSAVVAVDRCARCRPARTPESRLERFEAIAAELAALPALPGR</sequence>
<reference evidence="2 3" key="1">
    <citation type="submission" date="2019-06" db="EMBL/GenBank/DDBJ databases">
        <title>Whole genome shotgun sequence of Streptomyces gardneri NBRC 12865.</title>
        <authorList>
            <person name="Hosoyama A."/>
            <person name="Uohara A."/>
            <person name="Ohji S."/>
            <person name="Ichikawa N."/>
        </authorList>
    </citation>
    <scope>NUCLEOTIDE SEQUENCE [LARGE SCALE GENOMIC DNA]</scope>
    <source>
        <strain evidence="2 3">NBRC 12865</strain>
    </source>
</reference>
<comment type="caution">
    <text evidence="2">The sequence shown here is derived from an EMBL/GenBank/DDBJ whole genome shotgun (WGS) entry which is preliminary data.</text>
</comment>
<evidence type="ECO:0000313" key="2">
    <source>
        <dbReference type="EMBL" id="GEB58584.1"/>
    </source>
</evidence>
<dbReference type="NCBIfam" id="TIGR03882">
    <property type="entry name" value="cyclo_dehyd_2"/>
    <property type="match status" value="1"/>
</dbReference>
<evidence type="ECO:0000256" key="1">
    <source>
        <dbReference type="SAM" id="MobiDB-lite"/>
    </source>
</evidence>
<dbReference type="Proteomes" id="UP000315226">
    <property type="component" value="Unassembled WGS sequence"/>
</dbReference>
<feature type="compositionally biased region" description="Low complexity" evidence="1">
    <location>
        <begin position="110"/>
        <end position="126"/>
    </location>
</feature>
<organism evidence="2 3">
    <name type="scientific">Streptomyces gardneri</name>
    <dbReference type="NCBI Taxonomy" id="66892"/>
    <lineage>
        <taxon>Bacteria</taxon>
        <taxon>Bacillati</taxon>
        <taxon>Actinomycetota</taxon>
        <taxon>Actinomycetes</taxon>
        <taxon>Kitasatosporales</taxon>
        <taxon>Streptomycetaceae</taxon>
        <taxon>Streptomyces</taxon>
    </lineage>
</organism>
<dbReference type="InterPro" id="IPR022291">
    <property type="entry name" value="Bacteriocin_synth_cyclodeHase"/>
</dbReference>
<gene>
    <name evidence="2" type="ORF">SGA01_41890</name>
</gene>
<dbReference type="OrthoDB" id="9204719at2"/>
<dbReference type="AlphaFoldDB" id="A0A4Y3RMN7"/>
<evidence type="ECO:0008006" key="4">
    <source>
        <dbReference type="Google" id="ProtNLM"/>
    </source>
</evidence>
<proteinExistence type="predicted"/>